<dbReference type="GO" id="GO:0008168">
    <property type="term" value="F:methyltransferase activity"/>
    <property type="evidence" value="ECO:0007669"/>
    <property type="project" value="UniProtKB-KW"/>
</dbReference>
<dbReference type="Pfam" id="PF13649">
    <property type="entry name" value="Methyltransf_25"/>
    <property type="match status" value="1"/>
</dbReference>
<dbReference type="AlphaFoldDB" id="A0A7C9V0G0"/>
<dbReference type="InterPro" id="IPR029063">
    <property type="entry name" value="SAM-dependent_MTases_sf"/>
</dbReference>
<evidence type="ECO:0000313" key="2">
    <source>
        <dbReference type="EMBL" id="NFV81134.1"/>
    </source>
</evidence>
<dbReference type="InterPro" id="IPR041698">
    <property type="entry name" value="Methyltransf_25"/>
</dbReference>
<keyword evidence="2" id="KW-0489">Methyltransferase</keyword>
<dbReference type="PANTHER" id="PTHR43464:SF78">
    <property type="entry name" value="SLR1117 PROTEIN"/>
    <property type="match status" value="1"/>
</dbReference>
<comment type="caution">
    <text evidence="2">The sequence shown here is derived from an EMBL/GenBank/DDBJ whole genome shotgun (WGS) entry which is preliminary data.</text>
</comment>
<accession>A0A7C9V0G0</accession>
<organism evidence="2 3">
    <name type="scientific">Magnetospirillum aberrantis SpK</name>
    <dbReference type="NCBI Taxonomy" id="908842"/>
    <lineage>
        <taxon>Bacteria</taxon>
        <taxon>Pseudomonadati</taxon>
        <taxon>Pseudomonadota</taxon>
        <taxon>Alphaproteobacteria</taxon>
        <taxon>Rhodospirillales</taxon>
        <taxon>Rhodospirillaceae</taxon>
        <taxon>Magnetospirillum</taxon>
    </lineage>
</organism>
<sequence length="240" mass="26384">MSDFYDIFSALPRQTVGSDASTRAALARVRDHLPRHRPPVVADFGCGTGRASLVLAHDLNCAVTAIDIRPHYLERLGAEAARQGLGNRIRPLCADLADLPLAPANLDLIWCEGATFVLGVERSCREWAPLLRPGGWLVFSDLVWGAAPDDETRAFMADLGATPPTRDGALNAVRAAGLEPRHVFTLPEADWWDEYYVPLAELLEKQPPSPQVTAVWREIEIRWAHPGSTDYVFVLAQRAG</sequence>
<dbReference type="Gene3D" id="3.40.50.150">
    <property type="entry name" value="Vaccinia Virus protein VP39"/>
    <property type="match status" value="1"/>
</dbReference>
<gene>
    <name evidence="2" type="ORF">G4223_13530</name>
</gene>
<dbReference type="GO" id="GO:0032259">
    <property type="term" value="P:methylation"/>
    <property type="evidence" value="ECO:0007669"/>
    <property type="project" value="UniProtKB-KW"/>
</dbReference>
<reference evidence="2 3" key="1">
    <citation type="submission" date="2020-02" db="EMBL/GenBank/DDBJ databases">
        <authorList>
            <person name="Dziuba M."/>
            <person name="Kuznetsov B."/>
            <person name="Mardanov A."/>
            <person name="Ravin N."/>
            <person name="Grouzdev D."/>
        </authorList>
    </citation>
    <scope>NUCLEOTIDE SEQUENCE [LARGE SCALE GENOMIC DNA]</scope>
    <source>
        <strain evidence="2 3">SpK</strain>
    </source>
</reference>
<evidence type="ECO:0000259" key="1">
    <source>
        <dbReference type="Pfam" id="PF13649"/>
    </source>
</evidence>
<dbReference type="PANTHER" id="PTHR43464">
    <property type="entry name" value="METHYLTRANSFERASE"/>
    <property type="match status" value="1"/>
</dbReference>
<protein>
    <submittedName>
        <fullName evidence="2">Class I SAM-dependent methyltransferase</fullName>
    </submittedName>
</protein>
<dbReference type="Proteomes" id="UP000480684">
    <property type="component" value="Unassembled WGS sequence"/>
</dbReference>
<dbReference type="EMBL" id="JAAIYP010000039">
    <property type="protein sequence ID" value="NFV81134.1"/>
    <property type="molecule type" value="Genomic_DNA"/>
</dbReference>
<dbReference type="RefSeq" id="WP_163680700.1">
    <property type="nucleotide sequence ID" value="NZ_JAAIYP010000039.1"/>
</dbReference>
<evidence type="ECO:0000313" key="3">
    <source>
        <dbReference type="Proteomes" id="UP000480684"/>
    </source>
</evidence>
<keyword evidence="3" id="KW-1185">Reference proteome</keyword>
<dbReference type="SUPFAM" id="SSF53335">
    <property type="entry name" value="S-adenosyl-L-methionine-dependent methyltransferases"/>
    <property type="match status" value="1"/>
</dbReference>
<name>A0A7C9V0G0_9PROT</name>
<feature type="domain" description="Methyltransferase" evidence="1">
    <location>
        <begin position="41"/>
        <end position="135"/>
    </location>
</feature>
<dbReference type="CDD" id="cd02440">
    <property type="entry name" value="AdoMet_MTases"/>
    <property type="match status" value="1"/>
</dbReference>
<proteinExistence type="predicted"/>
<keyword evidence="2" id="KW-0808">Transferase</keyword>